<evidence type="ECO:0000313" key="3">
    <source>
        <dbReference type="EMBL" id="KAK4077571.1"/>
    </source>
</evidence>
<sequence length="234" mass="25715">MTRTTRSSGSRKRSTDERGKLRRRCRQVLADHIEQRTGWAIEPADVRLVPTNKQRYSWSFRPAAAHLFSKNLSDHNVVAYNELCTGVGVTFEAVPSPFVSDTGATSPCPDSGAQLHGAPPRLQRRGQSCADLPEPSEMSRADGEPGPLLQRVRRLQERVDAADAGKRLLEQELEAVRVECARLGEERRGTTERAIAGEVLLCRCLDVLNAIPTSVAELKDEISEALGRNAFGTG</sequence>
<organism evidence="3 4">
    <name type="scientific">Purpureocillium lilacinum</name>
    <name type="common">Paecilomyces lilacinus</name>
    <dbReference type="NCBI Taxonomy" id="33203"/>
    <lineage>
        <taxon>Eukaryota</taxon>
        <taxon>Fungi</taxon>
        <taxon>Dikarya</taxon>
        <taxon>Ascomycota</taxon>
        <taxon>Pezizomycotina</taxon>
        <taxon>Sordariomycetes</taxon>
        <taxon>Hypocreomycetidae</taxon>
        <taxon>Hypocreales</taxon>
        <taxon>Ophiocordycipitaceae</taxon>
        <taxon>Purpureocillium</taxon>
    </lineage>
</organism>
<feature type="region of interest" description="Disordered" evidence="2">
    <location>
        <begin position="1"/>
        <end position="21"/>
    </location>
</feature>
<dbReference type="Proteomes" id="UP001287286">
    <property type="component" value="Unassembled WGS sequence"/>
</dbReference>
<evidence type="ECO:0000313" key="4">
    <source>
        <dbReference type="Proteomes" id="UP001287286"/>
    </source>
</evidence>
<evidence type="ECO:0000256" key="1">
    <source>
        <dbReference type="SAM" id="Coils"/>
    </source>
</evidence>
<feature type="region of interest" description="Disordered" evidence="2">
    <location>
        <begin position="101"/>
        <end position="146"/>
    </location>
</feature>
<reference evidence="3 4" key="1">
    <citation type="journal article" date="2024" name="Microbiol. Resour. Announc.">
        <title>Genome annotations for the ascomycete fungi Trichoderma harzianum, Trichoderma aggressivum, and Purpureocillium lilacinum.</title>
        <authorList>
            <person name="Beijen E.P.W."/>
            <person name="Ohm R.A."/>
        </authorList>
    </citation>
    <scope>NUCLEOTIDE SEQUENCE [LARGE SCALE GENOMIC DNA]</scope>
    <source>
        <strain evidence="3 4">CBS 150709</strain>
    </source>
</reference>
<dbReference type="EMBL" id="JAWRVI010000098">
    <property type="protein sequence ID" value="KAK4077571.1"/>
    <property type="molecule type" value="Genomic_DNA"/>
</dbReference>
<feature type="coiled-coil region" evidence="1">
    <location>
        <begin position="152"/>
        <end position="186"/>
    </location>
</feature>
<proteinExistence type="predicted"/>
<comment type="caution">
    <text evidence="3">The sequence shown here is derived from an EMBL/GenBank/DDBJ whole genome shotgun (WGS) entry which is preliminary data.</text>
</comment>
<gene>
    <name evidence="3" type="ORF">Purlil1_12333</name>
</gene>
<name>A0ABR0BH67_PURLI</name>
<keyword evidence="4" id="KW-1185">Reference proteome</keyword>
<keyword evidence="1" id="KW-0175">Coiled coil</keyword>
<protein>
    <submittedName>
        <fullName evidence="3">Uncharacterized protein</fullName>
    </submittedName>
</protein>
<accession>A0ABR0BH67</accession>
<evidence type="ECO:0000256" key="2">
    <source>
        <dbReference type="SAM" id="MobiDB-lite"/>
    </source>
</evidence>